<dbReference type="RefSeq" id="WP_131172840.1">
    <property type="nucleotide sequence ID" value="NZ_FXTL01000017.1"/>
</dbReference>
<dbReference type="OrthoDB" id="5198202at2"/>
<feature type="domain" description="Integral membrane bound transporter" evidence="7">
    <location>
        <begin position="51"/>
        <end position="175"/>
    </location>
</feature>
<evidence type="ECO:0000256" key="1">
    <source>
        <dbReference type="ARBA" id="ARBA00004141"/>
    </source>
</evidence>
<dbReference type="AlphaFoldDB" id="A0A4Q9KIH3"/>
<evidence type="ECO:0000313" key="9">
    <source>
        <dbReference type="Proteomes" id="UP000291933"/>
    </source>
</evidence>
<evidence type="ECO:0000256" key="5">
    <source>
        <dbReference type="SAM" id="MobiDB-lite"/>
    </source>
</evidence>
<feature type="region of interest" description="Disordered" evidence="5">
    <location>
        <begin position="382"/>
        <end position="401"/>
    </location>
</feature>
<evidence type="ECO:0000313" key="8">
    <source>
        <dbReference type="EMBL" id="TBT93203.1"/>
    </source>
</evidence>
<keyword evidence="3 6" id="KW-1133">Transmembrane helix</keyword>
<dbReference type="InterPro" id="IPR049453">
    <property type="entry name" value="Memb_transporter_dom"/>
</dbReference>
<keyword evidence="9" id="KW-1185">Reference proteome</keyword>
<feature type="transmembrane region" description="Helical" evidence="6">
    <location>
        <begin position="166"/>
        <end position="185"/>
    </location>
</feature>
<evidence type="ECO:0000256" key="6">
    <source>
        <dbReference type="SAM" id="Phobius"/>
    </source>
</evidence>
<comment type="caution">
    <text evidence="8">The sequence shown here is derived from an EMBL/GenBank/DDBJ whole genome shotgun (WGS) entry which is preliminary data.</text>
</comment>
<keyword evidence="4 6" id="KW-0472">Membrane</keyword>
<accession>A0A4Q9KIH3</accession>
<feature type="transmembrane region" description="Helical" evidence="6">
    <location>
        <begin position="111"/>
        <end position="129"/>
    </location>
</feature>
<sequence length="401" mass="42470">MLSGAAQMFERGGRLDARRAVVFARARLRQGIRRVRTALEPVLIAAVGAALAWAIAHDALHQPAPLFAPMAAWICLGFTKNRSPRIVAELALGATVGVGLGELFVSTFGAGAWQIGVVLVVAALAGRLLDRGDVVTFQTVGNGLVIVGLSAIPGMELHAGGRWMDALVGGAVAFVLTVALPRSVVERPRRYARSAFAEMAQAIEMLADGLRRGDVEAMMDVEGQVRATTESIDDFDKALKAAADVAALNPTLRAEVPQLDELKRILALARRAETGLAMMVRQAVGFYEQAGRLPDVGDRLAEVGPAVRALSTSIGGWHRPQHARDVLSDVAAKTAPHEIESQDWRPAALMSLVRALVSDLLQVTGLSRSDAAARLAATHGAPFAAEREASPEDEASALWGD</sequence>
<dbReference type="Proteomes" id="UP000291933">
    <property type="component" value="Unassembled WGS sequence"/>
</dbReference>
<protein>
    <recommendedName>
        <fullName evidence="7">Integral membrane bound transporter domain-containing protein</fullName>
    </recommendedName>
</protein>
<comment type="subcellular location">
    <subcellularLocation>
        <location evidence="1">Membrane</location>
        <topology evidence="1">Multi-pass membrane protein</topology>
    </subcellularLocation>
</comment>
<organism evidence="8 9">
    <name type="scientific">Propioniciclava tarda</name>
    <dbReference type="NCBI Taxonomy" id="433330"/>
    <lineage>
        <taxon>Bacteria</taxon>
        <taxon>Bacillati</taxon>
        <taxon>Actinomycetota</taxon>
        <taxon>Actinomycetes</taxon>
        <taxon>Propionibacteriales</taxon>
        <taxon>Propionibacteriaceae</taxon>
        <taxon>Propioniciclava</taxon>
    </lineage>
</organism>
<dbReference type="Pfam" id="PF13515">
    <property type="entry name" value="FUSC_2"/>
    <property type="match status" value="1"/>
</dbReference>
<name>A0A4Q9KIH3_PROTD</name>
<evidence type="ECO:0000259" key="7">
    <source>
        <dbReference type="Pfam" id="PF13515"/>
    </source>
</evidence>
<dbReference type="GO" id="GO:0016020">
    <property type="term" value="C:membrane"/>
    <property type="evidence" value="ECO:0007669"/>
    <property type="project" value="UniProtKB-SubCell"/>
</dbReference>
<dbReference type="EMBL" id="SDMR01000017">
    <property type="protein sequence ID" value="TBT93203.1"/>
    <property type="molecule type" value="Genomic_DNA"/>
</dbReference>
<reference evidence="8 9" key="1">
    <citation type="submission" date="2019-01" db="EMBL/GenBank/DDBJ databases">
        <title>Lactibacter flavus gen. nov., sp. nov., a novel bacterium of the family Propionibacteriaceae isolated from raw milk and dairy products.</title>
        <authorList>
            <person name="Huptas C."/>
            <person name="Wenning M."/>
            <person name="Breitenwieser F."/>
            <person name="Doll E."/>
            <person name="Von Neubeck M."/>
            <person name="Busse H.-J."/>
            <person name="Scherer S."/>
        </authorList>
    </citation>
    <scope>NUCLEOTIDE SEQUENCE [LARGE SCALE GENOMIC DNA]</scope>
    <source>
        <strain evidence="8 9">DSM 22130</strain>
    </source>
</reference>
<evidence type="ECO:0000256" key="3">
    <source>
        <dbReference type="ARBA" id="ARBA00022989"/>
    </source>
</evidence>
<evidence type="ECO:0000256" key="4">
    <source>
        <dbReference type="ARBA" id="ARBA00023136"/>
    </source>
</evidence>
<keyword evidence="2 6" id="KW-0812">Transmembrane</keyword>
<feature type="transmembrane region" description="Helical" evidence="6">
    <location>
        <begin position="134"/>
        <end position="154"/>
    </location>
</feature>
<feature type="transmembrane region" description="Helical" evidence="6">
    <location>
        <begin position="37"/>
        <end position="56"/>
    </location>
</feature>
<evidence type="ECO:0000256" key="2">
    <source>
        <dbReference type="ARBA" id="ARBA00022692"/>
    </source>
</evidence>
<proteinExistence type="predicted"/>
<gene>
    <name evidence="8" type="ORF">ET996_12210</name>
</gene>